<feature type="compositionally biased region" description="Acidic residues" evidence="1">
    <location>
        <begin position="109"/>
        <end position="121"/>
    </location>
</feature>
<evidence type="ECO:0000256" key="1">
    <source>
        <dbReference type="SAM" id="MobiDB-lite"/>
    </source>
</evidence>
<dbReference type="AlphaFoldDB" id="A0A9P6KKY6"/>
<protein>
    <submittedName>
        <fullName evidence="2">Uncharacterized protein</fullName>
    </submittedName>
</protein>
<organism evidence="2 3">
    <name type="scientific">Paraphaeosphaeria minitans</name>
    <dbReference type="NCBI Taxonomy" id="565426"/>
    <lineage>
        <taxon>Eukaryota</taxon>
        <taxon>Fungi</taxon>
        <taxon>Dikarya</taxon>
        <taxon>Ascomycota</taxon>
        <taxon>Pezizomycotina</taxon>
        <taxon>Dothideomycetes</taxon>
        <taxon>Pleosporomycetidae</taxon>
        <taxon>Pleosporales</taxon>
        <taxon>Massarineae</taxon>
        <taxon>Didymosphaeriaceae</taxon>
        <taxon>Paraphaeosphaeria</taxon>
    </lineage>
</organism>
<evidence type="ECO:0000313" key="3">
    <source>
        <dbReference type="Proteomes" id="UP000756921"/>
    </source>
</evidence>
<dbReference type="OrthoDB" id="3783916at2759"/>
<sequence length="170" mass="19206">MDSSCHPFGAAFSASATNSQYRSQQTAKSPEFIHAALAKTMRAAPHHDKITSTPKLSLCKKILQPLKSLSHKLHHVKPRPPKPTPATETYQTEGMVFNLLSHMPVNDLDMQDEDEENDGEGDERQPRRGMDLGTNEETIEEFRHATMHTTAVDLPCDIWHATVLRSKRWH</sequence>
<gene>
    <name evidence="2" type="ORF">PMIN01_10931</name>
</gene>
<feature type="region of interest" description="Disordered" evidence="1">
    <location>
        <begin position="109"/>
        <end position="133"/>
    </location>
</feature>
<dbReference type="Proteomes" id="UP000756921">
    <property type="component" value="Unassembled WGS sequence"/>
</dbReference>
<evidence type="ECO:0000313" key="2">
    <source>
        <dbReference type="EMBL" id="KAF9730973.1"/>
    </source>
</evidence>
<accession>A0A9P6KKY6</accession>
<comment type="caution">
    <text evidence="2">The sequence shown here is derived from an EMBL/GenBank/DDBJ whole genome shotgun (WGS) entry which is preliminary data.</text>
</comment>
<dbReference type="EMBL" id="WJXW01000013">
    <property type="protein sequence ID" value="KAF9730973.1"/>
    <property type="molecule type" value="Genomic_DNA"/>
</dbReference>
<proteinExistence type="predicted"/>
<reference evidence="2" key="1">
    <citation type="journal article" date="2020" name="Mol. Plant Microbe Interact.">
        <title>Genome Sequence of the Biocontrol Agent Coniothyrium minitans strain Conio (IMI 134523).</title>
        <authorList>
            <person name="Patel D."/>
            <person name="Shittu T.A."/>
            <person name="Baroncelli R."/>
            <person name="Muthumeenakshi S."/>
            <person name="Osborne T.H."/>
            <person name="Janganan T.K."/>
            <person name="Sreenivasaprasad S."/>
        </authorList>
    </citation>
    <scope>NUCLEOTIDE SEQUENCE</scope>
    <source>
        <strain evidence="2">Conio</strain>
    </source>
</reference>
<name>A0A9P6KKY6_9PLEO</name>
<keyword evidence="3" id="KW-1185">Reference proteome</keyword>